<accession>A0A4Y2FY11</accession>
<dbReference type="Proteomes" id="UP000499080">
    <property type="component" value="Unassembled WGS sequence"/>
</dbReference>
<sequence>MPAEDESDALNLDGEVTDYSDEKLIAIAKQREIILENKFLAVLEELSKKMPAEDESDALNLDGQMTDSETDV</sequence>
<evidence type="ECO:0000313" key="2">
    <source>
        <dbReference type="EMBL" id="GBM45278.1"/>
    </source>
</evidence>
<gene>
    <name evidence="2" type="ORF">AVEN_36641_1</name>
</gene>
<name>A0A4Y2FY11_ARAVE</name>
<keyword evidence="3" id="KW-1185">Reference proteome</keyword>
<feature type="compositionally biased region" description="Polar residues" evidence="1">
    <location>
        <begin position="63"/>
        <end position="72"/>
    </location>
</feature>
<comment type="caution">
    <text evidence="2">The sequence shown here is derived from an EMBL/GenBank/DDBJ whole genome shotgun (WGS) entry which is preliminary data.</text>
</comment>
<proteinExistence type="predicted"/>
<protein>
    <submittedName>
        <fullName evidence="2">Uncharacterized protein</fullName>
    </submittedName>
</protein>
<feature type="region of interest" description="Disordered" evidence="1">
    <location>
        <begin position="51"/>
        <end position="72"/>
    </location>
</feature>
<dbReference type="EMBL" id="BGPR01001095">
    <property type="protein sequence ID" value="GBM45278.1"/>
    <property type="molecule type" value="Genomic_DNA"/>
</dbReference>
<dbReference type="AlphaFoldDB" id="A0A4Y2FY11"/>
<evidence type="ECO:0000256" key="1">
    <source>
        <dbReference type="SAM" id="MobiDB-lite"/>
    </source>
</evidence>
<evidence type="ECO:0000313" key="3">
    <source>
        <dbReference type="Proteomes" id="UP000499080"/>
    </source>
</evidence>
<reference evidence="2 3" key="1">
    <citation type="journal article" date="2019" name="Sci. Rep.">
        <title>Orb-weaving spider Araneus ventricosus genome elucidates the spidroin gene catalogue.</title>
        <authorList>
            <person name="Kono N."/>
            <person name="Nakamura H."/>
            <person name="Ohtoshi R."/>
            <person name="Moran D.A.P."/>
            <person name="Shinohara A."/>
            <person name="Yoshida Y."/>
            <person name="Fujiwara M."/>
            <person name="Mori M."/>
            <person name="Tomita M."/>
            <person name="Arakawa K."/>
        </authorList>
    </citation>
    <scope>NUCLEOTIDE SEQUENCE [LARGE SCALE GENOMIC DNA]</scope>
</reference>
<organism evidence="2 3">
    <name type="scientific">Araneus ventricosus</name>
    <name type="common">Orbweaver spider</name>
    <name type="synonym">Epeira ventricosa</name>
    <dbReference type="NCBI Taxonomy" id="182803"/>
    <lineage>
        <taxon>Eukaryota</taxon>
        <taxon>Metazoa</taxon>
        <taxon>Ecdysozoa</taxon>
        <taxon>Arthropoda</taxon>
        <taxon>Chelicerata</taxon>
        <taxon>Arachnida</taxon>
        <taxon>Araneae</taxon>
        <taxon>Araneomorphae</taxon>
        <taxon>Entelegynae</taxon>
        <taxon>Araneoidea</taxon>
        <taxon>Araneidae</taxon>
        <taxon>Araneus</taxon>
    </lineage>
</organism>